<reference evidence="1" key="2">
    <citation type="submission" date="2011-03" db="EMBL/GenBank/DDBJ databases">
        <title>Annotation of Magnaporthe poae ATCC 64411.</title>
        <authorList>
            <person name="Ma L.-J."/>
            <person name="Dead R."/>
            <person name="Young S.K."/>
            <person name="Zeng Q."/>
            <person name="Gargeya S."/>
            <person name="Fitzgerald M."/>
            <person name="Haas B."/>
            <person name="Abouelleil A."/>
            <person name="Alvarado L."/>
            <person name="Arachchi H.M."/>
            <person name="Berlin A."/>
            <person name="Brown A."/>
            <person name="Chapman S.B."/>
            <person name="Chen Z."/>
            <person name="Dunbar C."/>
            <person name="Freedman E."/>
            <person name="Gearin G."/>
            <person name="Gellesch M."/>
            <person name="Goldberg J."/>
            <person name="Griggs A."/>
            <person name="Gujja S."/>
            <person name="Heiman D."/>
            <person name="Howarth C."/>
            <person name="Larson L."/>
            <person name="Lui A."/>
            <person name="MacDonald P.J.P."/>
            <person name="Mehta T."/>
            <person name="Montmayeur A."/>
            <person name="Murphy C."/>
            <person name="Neiman D."/>
            <person name="Pearson M."/>
            <person name="Priest M."/>
            <person name="Roberts A."/>
            <person name="Saif S."/>
            <person name="Shea T."/>
            <person name="Shenoy N."/>
            <person name="Sisk P."/>
            <person name="Stolte C."/>
            <person name="Sykes S."/>
            <person name="Yandava C."/>
            <person name="Wortman J."/>
            <person name="Nusbaum C."/>
            <person name="Birren B."/>
        </authorList>
    </citation>
    <scope>NUCLEOTIDE SEQUENCE</scope>
    <source>
        <strain evidence="1">ATCC 64411</strain>
    </source>
</reference>
<organism evidence="1">
    <name type="scientific">Magnaporthiopsis poae (strain ATCC 64411 / 73-15)</name>
    <name type="common">Kentucky bluegrass fungus</name>
    <name type="synonym">Magnaporthe poae</name>
    <dbReference type="NCBI Taxonomy" id="644358"/>
    <lineage>
        <taxon>Eukaryota</taxon>
        <taxon>Fungi</taxon>
        <taxon>Dikarya</taxon>
        <taxon>Ascomycota</taxon>
        <taxon>Pezizomycotina</taxon>
        <taxon>Sordariomycetes</taxon>
        <taxon>Sordariomycetidae</taxon>
        <taxon>Magnaporthales</taxon>
        <taxon>Magnaporthaceae</taxon>
        <taxon>Magnaporthiopsis</taxon>
    </lineage>
</organism>
<accession>A0A0H2TL59</accession>
<gene>
    <name evidence="1" type="ORF">MAPG_01315</name>
</gene>
<sequence>MAPCMVRLVYQPVGIWSHPQGKHPAVLWHGWICPSLSLSDAVTVDEAYPWLAKFLGRPALRAAVNATRFTEGATMTVSCPGKGGIKKKSLKMFFIRIPFPRKGGCSALDRDQSRGQTVRRPVGKNRTFGEPFGLGRDVPNVNLLSISSWREFFHCLQVVINS</sequence>
<dbReference type="VEuPathDB" id="FungiDB:MAPG_01315"/>
<protein>
    <submittedName>
        <fullName evidence="1">Uncharacterized protein</fullName>
    </submittedName>
</protein>
<name>A0A0H2TL59_MAGP6</name>
<feature type="non-terminal residue" evidence="1">
    <location>
        <position position="162"/>
    </location>
</feature>
<dbReference type="EMBL" id="GL876966">
    <property type="protein sequence ID" value="KLU82241.1"/>
    <property type="molecule type" value="Genomic_DNA"/>
</dbReference>
<dbReference type="AlphaFoldDB" id="A0A0H2TL59"/>
<proteinExistence type="predicted"/>
<evidence type="ECO:0000313" key="1">
    <source>
        <dbReference type="EMBL" id="KLU82241.1"/>
    </source>
</evidence>
<reference evidence="1" key="1">
    <citation type="submission" date="2010-05" db="EMBL/GenBank/DDBJ databases">
        <title>The Genome Sequence of Magnaporthe poae strain ATCC 64411.</title>
        <authorList>
            <consortium name="The Broad Institute Genome Sequencing Platform"/>
            <consortium name="Broad Institute Genome Sequencing Center for Infectious Disease"/>
            <person name="Ma L.-J."/>
            <person name="Dead R."/>
            <person name="Young S."/>
            <person name="Zeng Q."/>
            <person name="Koehrsen M."/>
            <person name="Alvarado L."/>
            <person name="Berlin A."/>
            <person name="Chapman S.B."/>
            <person name="Chen Z."/>
            <person name="Freedman E."/>
            <person name="Gellesch M."/>
            <person name="Goldberg J."/>
            <person name="Griggs A."/>
            <person name="Gujja S."/>
            <person name="Heilman E.R."/>
            <person name="Heiman D."/>
            <person name="Hepburn T."/>
            <person name="Howarth C."/>
            <person name="Jen D."/>
            <person name="Larson L."/>
            <person name="Mehta T."/>
            <person name="Neiman D."/>
            <person name="Pearson M."/>
            <person name="Roberts A."/>
            <person name="Saif S."/>
            <person name="Shea T."/>
            <person name="Shenoy N."/>
            <person name="Sisk P."/>
            <person name="Stolte C."/>
            <person name="Sykes S."/>
            <person name="Walk T."/>
            <person name="White J."/>
            <person name="Yandava C."/>
            <person name="Haas B."/>
            <person name="Nusbaum C."/>
            <person name="Birren B."/>
        </authorList>
    </citation>
    <scope>NUCLEOTIDE SEQUENCE</scope>
    <source>
        <strain evidence="1">ATCC 64411</strain>
    </source>
</reference>